<evidence type="ECO:0000256" key="2">
    <source>
        <dbReference type="ARBA" id="ARBA00022741"/>
    </source>
</evidence>
<dbReference type="SUPFAM" id="SSF56112">
    <property type="entry name" value="Protein kinase-like (PK-like)"/>
    <property type="match status" value="1"/>
</dbReference>
<feature type="non-terminal residue" evidence="9">
    <location>
        <position position="1"/>
    </location>
</feature>
<proteinExistence type="inferred from homology"/>
<dbReference type="PROSITE" id="PS50006">
    <property type="entry name" value="FHA_DOMAIN"/>
    <property type="match status" value="1"/>
</dbReference>
<dbReference type="InterPro" id="IPR008271">
    <property type="entry name" value="Ser/Thr_kinase_AS"/>
</dbReference>
<keyword evidence="10" id="KW-1185">Reference proteome</keyword>
<feature type="domain" description="Protein kinase" evidence="8">
    <location>
        <begin position="98"/>
        <end position="357"/>
    </location>
</feature>
<dbReference type="SUPFAM" id="SSF49879">
    <property type="entry name" value="SMAD/FHA domain"/>
    <property type="match status" value="1"/>
</dbReference>
<dbReference type="InterPro" id="IPR000253">
    <property type="entry name" value="FHA_dom"/>
</dbReference>
<dbReference type="GO" id="GO:0005524">
    <property type="term" value="F:ATP binding"/>
    <property type="evidence" value="ECO:0007669"/>
    <property type="project" value="UniProtKB-UniRule"/>
</dbReference>
<dbReference type="CDD" id="cd05117">
    <property type="entry name" value="STKc_CAMK"/>
    <property type="match status" value="1"/>
</dbReference>
<dbReference type="AlphaFoldDB" id="A0A3N4HVY7"/>
<evidence type="ECO:0000313" key="10">
    <source>
        <dbReference type="Proteomes" id="UP000275078"/>
    </source>
</evidence>
<feature type="region of interest" description="Disordered" evidence="6">
    <location>
        <begin position="429"/>
        <end position="462"/>
    </location>
</feature>
<keyword evidence="9" id="KW-0808">Transferase</keyword>
<dbReference type="OrthoDB" id="407410at2759"/>
<dbReference type="STRING" id="1160509.A0A3N4HVY7"/>
<dbReference type="PANTHER" id="PTHR24347">
    <property type="entry name" value="SERINE/THREONINE-PROTEIN KINASE"/>
    <property type="match status" value="1"/>
</dbReference>
<dbReference type="PROSITE" id="PS50011">
    <property type="entry name" value="PROTEIN_KINASE_DOM"/>
    <property type="match status" value="1"/>
</dbReference>
<dbReference type="PROSITE" id="PS00107">
    <property type="entry name" value="PROTEIN_KINASE_ATP"/>
    <property type="match status" value="1"/>
</dbReference>
<dbReference type="InterPro" id="IPR011009">
    <property type="entry name" value="Kinase-like_dom_sf"/>
</dbReference>
<dbReference type="EMBL" id="ML119729">
    <property type="protein sequence ID" value="RPA77256.1"/>
    <property type="molecule type" value="Genomic_DNA"/>
</dbReference>
<dbReference type="InterPro" id="IPR000719">
    <property type="entry name" value="Prot_kinase_dom"/>
</dbReference>
<reference evidence="9 10" key="1">
    <citation type="journal article" date="2018" name="Nat. Ecol. Evol.">
        <title>Pezizomycetes genomes reveal the molecular basis of ectomycorrhizal truffle lifestyle.</title>
        <authorList>
            <person name="Murat C."/>
            <person name="Payen T."/>
            <person name="Noel B."/>
            <person name="Kuo A."/>
            <person name="Morin E."/>
            <person name="Chen J."/>
            <person name="Kohler A."/>
            <person name="Krizsan K."/>
            <person name="Balestrini R."/>
            <person name="Da Silva C."/>
            <person name="Montanini B."/>
            <person name="Hainaut M."/>
            <person name="Levati E."/>
            <person name="Barry K.W."/>
            <person name="Belfiori B."/>
            <person name="Cichocki N."/>
            <person name="Clum A."/>
            <person name="Dockter R.B."/>
            <person name="Fauchery L."/>
            <person name="Guy J."/>
            <person name="Iotti M."/>
            <person name="Le Tacon F."/>
            <person name="Lindquist E.A."/>
            <person name="Lipzen A."/>
            <person name="Malagnac F."/>
            <person name="Mello A."/>
            <person name="Molinier V."/>
            <person name="Miyauchi S."/>
            <person name="Poulain J."/>
            <person name="Riccioni C."/>
            <person name="Rubini A."/>
            <person name="Sitrit Y."/>
            <person name="Splivallo R."/>
            <person name="Traeger S."/>
            <person name="Wang M."/>
            <person name="Zifcakova L."/>
            <person name="Wipf D."/>
            <person name="Zambonelli A."/>
            <person name="Paolocci F."/>
            <person name="Nowrousian M."/>
            <person name="Ottonello S."/>
            <person name="Baldrian P."/>
            <person name="Spatafora J.W."/>
            <person name="Henrissat B."/>
            <person name="Nagy L.G."/>
            <person name="Aury J.M."/>
            <person name="Wincker P."/>
            <person name="Grigoriev I.V."/>
            <person name="Bonfante P."/>
            <person name="Martin F.M."/>
        </authorList>
    </citation>
    <scope>NUCLEOTIDE SEQUENCE [LARGE SCALE GENOMIC DNA]</scope>
    <source>
        <strain evidence="9 10">RN42</strain>
    </source>
</reference>
<evidence type="ECO:0000259" key="7">
    <source>
        <dbReference type="PROSITE" id="PS50006"/>
    </source>
</evidence>
<name>A0A3N4HVY7_ASCIM</name>
<keyword evidence="5" id="KW-0723">Serine/threonine-protein kinase</keyword>
<keyword evidence="9" id="KW-0418">Kinase</keyword>
<evidence type="ECO:0000313" key="9">
    <source>
        <dbReference type="EMBL" id="RPA77256.1"/>
    </source>
</evidence>
<dbReference type="Proteomes" id="UP000275078">
    <property type="component" value="Unassembled WGS sequence"/>
</dbReference>
<dbReference type="Gene3D" id="2.60.200.20">
    <property type="match status" value="1"/>
</dbReference>
<feature type="compositionally biased region" description="Basic and acidic residues" evidence="6">
    <location>
        <begin position="429"/>
        <end position="443"/>
    </location>
</feature>
<feature type="domain" description="FHA" evidence="7">
    <location>
        <begin position="7"/>
        <end position="59"/>
    </location>
</feature>
<dbReference type="GO" id="GO:0004674">
    <property type="term" value="F:protein serine/threonine kinase activity"/>
    <property type="evidence" value="ECO:0007669"/>
    <property type="project" value="UniProtKB-KW"/>
</dbReference>
<evidence type="ECO:0000259" key="8">
    <source>
        <dbReference type="PROSITE" id="PS50011"/>
    </source>
</evidence>
<gene>
    <name evidence="9" type="ORF">BJ508DRAFT_212977</name>
</gene>
<evidence type="ECO:0000256" key="3">
    <source>
        <dbReference type="ARBA" id="ARBA00022840"/>
    </source>
</evidence>
<evidence type="ECO:0000256" key="4">
    <source>
        <dbReference type="PROSITE-ProRule" id="PRU10141"/>
    </source>
</evidence>
<keyword evidence="2 4" id="KW-0547">Nucleotide-binding</keyword>
<evidence type="ECO:0000256" key="5">
    <source>
        <dbReference type="RuleBase" id="RU000304"/>
    </source>
</evidence>
<evidence type="ECO:0000256" key="6">
    <source>
        <dbReference type="SAM" id="MobiDB-lite"/>
    </source>
</evidence>
<dbReference type="InterPro" id="IPR017441">
    <property type="entry name" value="Protein_kinase_ATP_BS"/>
</dbReference>
<feature type="binding site" evidence="4">
    <location>
        <position position="127"/>
    </location>
    <ligand>
        <name>ATP</name>
        <dbReference type="ChEBI" id="CHEBI:30616"/>
    </ligand>
</feature>
<comment type="similarity">
    <text evidence="1">Belongs to the protein kinase superfamily. CAMK Ser/Thr protein kinase family. CHEK2 subfamily.</text>
</comment>
<feature type="compositionally biased region" description="Acidic residues" evidence="6">
    <location>
        <begin position="450"/>
        <end position="462"/>
    </location>
</feature>
<sequence length="462" mass="51706">EGKAAGYLIGRHRECDLMLTDRLVSNRHCVIFMESSSDGPKAWIEDLSSNGTRIKGTTIGRNNRRLLNDADEIEISPNCILLFRYPRHRFIGRFAEAYKLGPLLGSGHFASVYKATSTTTGRLVAVKLFLNARRVSSFQQEVAVLMSVTHPSILSLRETFDEADRVYLILEYCPLGELFNLIIDRSKLSEPDTRHIFTQLFDGTQYLHERGIVHRDIKPENILVVDASLTVKLADFGLAKIIGEDSFTTSLCGTPSYVAPEVLANSKERQYSIPVDIWSLGVVLYICLCGFPPFSDELFSPDYPYNLVQQISEGLYEFPSPYWDAIADPALELISAMLCVDPDKRIGVREARRHAWMVGEEDATSEISEGLEGLGLKRRRGRRERTLICEMEGSRVGTGLSEETVRPLREVKGAGNVLEKAKKVAEGKVKGVENEKEGKKEEVETVQASEVEDERGEPVDEA</sequence>
<protein>
    <submittedName>
        <fullName evidence="9">Pkinase-domain-containing protein</fullName>
    </submittedName>
</protein>
<evidence type="ECO:0000256" key="1">
    <source>
        <dbReference type="ARBA" id="ARBA00005575"/>
    </source>
</evidence>
<accession>A0A3N4HVY7</accession>
<keyword evidence="3 4" id="KW-0067">ATP-binding</keyword>
<dbReference type="Gene3D" id="1.10.510.10">
    <property type="entry name" value="Transferase(Phosphotransferase) domain 1"/>
    <property type="match status" value="1"/>
</dbReference>
<dbReference type="Pfam" id="PF00498">
    <property type="entry name" value="FHA"/>
    <property type="match status" value="1"/>
</dbReference>
<dbReference type="PROSITE" id="PS00108">
    <property type="entry name" value="PROTEIN_KINASE_ST"/>
    <property type="match status" value="1"/>
</dbReference>
<dbReference type="Pfam" id="PF00069">
    <property type="entry name" value="Pkinase"/>
    <property type="match status" value="1"/>
</dbReference>
<dbReference type="InterPro" id="IPR008984">
    <property type="entry name" value="SMAD_FHA_dom_sf"/>
</dbReference>
<organism evidence="9 10">
    <name type="scientific">Ascobolus immersus RN42</name>
    <dbReference type="NCBI Taxonomy" id="1160509"/>
    <lineage>
        <taxon>Eukaryota</taxon>
        <taxon>Fungi</taxon>
        <taxon>Dikarya</taxon>
        <taxon>Ascomycota</taxon>
        <taxon>Pezizomycotina</taxon>
        <taxon>Pezizomycetes</taxon>
        <taxon>Pezizales</taxon>
        <taxon>Ascobolaceae</taxon>
        <taxon>Ascobolus</taxon>
    </lineage>
</organism>
<dbReference type="SMART" id="SM00240">
    <property type="entry name" value="FHA"/>
    <property type="match status" value="1"/>
</dbReference>
<dbReference type="FunFam" id="1.10.510.10:FF:000571">
    <property type="entry name" value="Maternal embryonic leucine zipper kinase"/>
    <property type="match status" value="1"/>
</dbReference>
<dbReference type="SMART" id="SM00220">
    <property type="entry name" value="S_TKc"/>
    <property type="match status" value="1"/>
</dbReference>